<dbReference type="GO" id="GO:0016020">
    <property type="term" value="C:membrane"/>
    <property type="evidence" value="ECO:0007669"/>
    <property type="project" value="UniProtKB-SubCell"/>
</dbReference>
<evidence type="ECO:0000256" key="2">
    <source>
        <dbReference type="ARBA" id="ARBA00022692"/>
    </source>
</evidence>
<evidence type="ECO:0000256" key="3">
    <source>
        <dbReference type="ARBA" id="ARBA00022989"/>
    </source>
</evidence>
<dbReference type="GO" id="GO:0005783">
    <property type="term" value="C:endoplasmic reticulum"/>
    <property type="evidence" value="ECO:0007669"/>
    <property type="project" value="TreeGrafter"/>
</dbReference>
<dbReference type="PROSITE" id="PS51352">
    <property type="entry name" value="THIOREDOXIN_2"/>
    <property type="match status" value="1"/>
</dbReference>
<dbReference type="EMBL" id="JANTQA010000060">
    <property type="protein sequence ID" value="KAJ3427875.1"/>
    <property type="molecule type" value="Genomic_DNA"/>
</dbReference>
<dbReference type="Proteomes" id="UP001146793">
    <property type="component" value="Unassembled WGS sequence"/>
</dbReference>
<comment type="caution">
    <text evidence="8">The sequence shown here is derived from an EMBL/GenBank/DDBJ whole genome shotgun (WGS) entry which is preliminary data.</text>
</comment>
<evidence type="ECO:0000256" key="5">
    <source>
        <dbReference type="SAM" id="Phobius"/>
    </source>
</evidence>
<evidence type="ECO:0000259" key="7">
    <source>
        <dbReference type="PROSITE" id="PS51352"/>
    </source>
</evidence>
<evidence type="ECO:0000313" key="8">
    <source>
        <dbReference type="EMBL" id="KAJ3427875.1"/>
    </source>
</evidence>
<gene>
    <name evidence="8" type="ORF">M0812_25505</name>
</gene>
<keyword evidence="2 5" id="KW-0812">Transmembrane</keyword>
<evidence type="ECO:0000313" key="9">
    <source>
        <dbReference type="Proteomes" id="UP001146793"/>
    </source>
</evidence>
<dbReference type="AlphaFoldDB" id="A0AAV7YH84"/>
<sequence length="503" mass="59766">MNYLLLIVFLSIITLSFTNQKLEKNGDFVISSDIDSDSESDSESESDLKKAKISITKLDLTNFDDYVTHDTMWFLMFQTNWCYHCQQYQKHLKYISKKFSSKAPDLQYGTVECLENELLCDRFNISSYPTLMFFTHSNWIEYEGFRQTKSVLSFLSQVTRPLFKQITTEQAEPIQQMIANEKTHFVYLLQDNYLKEERIVSTLRKLEEYLQIYRNIATFSCMSYSEYLLLKPTNPMKSIFQNELPNEKSNSMFFAIRGEYSVNVLSLDIFSLFNNNNNKINKNNNKKNKLINNKEIDNNGFKLELKIKFLNFIENNLLTLLPQFQTETFRGIISRKRPVVIAIFDFDFTTNTEAHQKYLSELKKISFVDNRFSFCWLDGYYWKQYAERFEIEMDKLPQLIIIDYDKDQFFKPKKFSQSSSLSKNINNFLNSIKINDPKFKGKKSSSFSDDQKTKSKFETIVQFILNYTNIYIYAFIIIIVFYITRKIYTVFKRKKITIKPKIE</sequence>
<dbReference type="Pfam" id="PF00085">
    <property type="entry name" value="Thioredoxin"/>
    <property type="match status" value="1"/>
</dbReference>
<dbReference type="InterPro" id="IPR036249">
    <property type="entry name" value="Thioredoxin-like_sf"/>
</dbReference>
<dbReference type="InterPro" id="IPR052250">
    <property type="entry name" value="PDI_TMX3"/>
</dbReference>
<dbReference type="PANTHER" id="PTHR46426:SF1">
    <property type="entry name" value="PROTEIN DISULFIDE-ISOMERASE TMX3"/>
    <property type="match status" value="1"/>
</dbReference>
<organism evidence="8 9">
    <name type="scientific">Anaeramoeba flamelloides</name>
    <dbReference type="NCBI Taxonomy" id="1746091"/>
    <lineage>
        <taxon>Eukaryota</taxon>
        <taxon>Metamonada</taxon>
        <taxon>Anaeramoebidae</taxon>
        <taxon>Anaeramoeba</taxon>
    </lineage>
</organism>
<dbReference type="CDD" id="cd02961">
    <property type="entry name" value="PDI_a_family"/>
    <property type="match status" value="1"/>
</dbReference>
<dbReference type="Gene3D" id="3.40.30.10">
    <property type="entry name" value="Glutaredoxin"/>
    <property type="match status" value="2"/>
</dbReference>
<feature type="transmembrane region" description="Helical" evidence="5">
    <location>
        <begin position="464"/>
        <end position="484"/>
    </location>
</feature>
<keyword evidence="3 5" id="KW-1133">Transmembrane helix</keyword>
<keyword evidence="4 5" id="KW-0472">Membrane</keyword>
<dbReference type="PANTHER" id="PTHR46426">
    <property type="entry name" value="PROTEIN DISULFIDE-ISOMERASE TMX3"/>
    <property type="match status" value="1"/>
</dbReference>
<evidence type="ECO:0000256" key="6">
    <source>
        <dbReference type="SAM" id="SignalP"/>
    </source>
</evidence>
<proteinExistence type="predicted"/>
<accession>A0AAV7YH84</accession>
<evidence type="ECO:0000256" key="4">
    <source>
        <dbReference type="ARBA" id="ARBA00023136"/>
    </source>
</evidence>
<protein>
    <submittedName>
        <fullName evidence="8">Protein disulfide-isomerase tmx3</fullName>
    </submittedName>
</protein>
<name>A0AAV7YH84_9EUKA</name>
<dbReference type="Pfam" id="PF13848">
    <property type="entry name" value="Thioredoxin_6"/>
    <property type="match status" value="1"/>
</dbReference>
<comment type="subcellular location">
    <subcellularLocation>
        <location evidence="1">Membrane</location>
        <topology evidence="1">Single-pass membrane protein</topology>
    </subcellularLocation>
</comment>
<feature type="signal peptide" evidence="6">
    <location>
        <begin position="1"/>
        <end position="18"/>
    </location>
</feature>
<dbReference type="SUPFAM" id="SSF52833">
    <property type="entry name" value="Thioredoxin-like"/>
    <property type="match status" value="2"/>
</dbReference>
<evidence type="ECO:0000256" key="1">
    <source>
        <dbReference type="ARBA" id="ARBA00004167"/>
    </source>
</evidence>
<dbReference type="InterPro" id="IPR013766">
    <property type="entry name" value="Thioredoxin_domain"/>
</dbReference>
<reference evidence="8" key="1">
    <citation type="submission" date="2022-08" db="EMBL/GenBank/DDBJ databases">
        <title>Novel sulphate-reducing endosymbionts in the free-living metamonad Anaeramoeba.</title>
        <authorList>
            <person name="Jerlstrom-Hultqvist J."/>
            <person name="Cepicka I."/>
            <person name="Gallot-Lavallee L."/>
            <person name="Salas-Leiva D."/>
            <person name="Curtis B.A."/>
            <person name="Zahonova K."/>
            <person name="Pipaliya S."/>
            <person name="Dacks J."/>
            <person name="Roger A.J."/>
        </authorList>
    </citation>
    <scope>NUCLEOTIDE SEQUENCE</scope>
    <source>
        <strain evidence="8">Busselton2</strain>
    </source>
</reference>
<feature type="chain" id="PRO_5043361583" evidence="6">
    <location>
        <begin position="19"/>
        <end position="503"/>
    </location>
</feature>
<feature type="domain" description="Thioredoxin" evidence="7">
    <location>
        <begin position="19"/>
        <end position="160"/>
    </location>
</feature>
<keyword evidence="6" id="KW-0732">Signal</keyword>